<evidence type="ECO:0000256" key="2">
    <source>
        <dbReference type="ARBA" id="ARBA00022475"/>
    </source>
</evidence>
<comment type="subcellular location">
    <subcellularLocation>
        <location evidence="1">Cell inner membrane</location>
        <topology evidence="1">Multi-pass membrane protein</topology>
    </subcellularLocation>
    <subcellularLocation>
        <location evidence="6">Cell membrane</location>
        <topology evidence="6">Multi-pass membrane protein</topology>
    </subcellularLocation>
</comment>
<dbReference type="NCBIfam" id="TIGR00773">
    <property type="entry name" value="NhaA"/>
    <property type="match status" value="1"/>
</dbReference>
<dbReference type="AlphaFoldDB" id="A0A2W5MRE1"/>
<dbReference type="GO" id="GO:0015385">
    <property type="term" value="F:sodium:proton antiporter activity"/>
    <property type="evidence" value="ECO:0007669"/>
    <property type="project" value="UniProtKB-UniRule"/>
</dbReference>
<keyword evidence="5 6" id="KW-0472">Membrane</keyword>
<feature type="transmembrane region" description="Helical" evidence="6">
    <location>
        <begin position="182"/>
        <end position="201"/>
    </location>
</feature>
<dbReference type="Proteomes" id="UP000249577">
    <property type="component" value="Unassembled WGS sequence"/>
</dbReference>
<comment type="caution">
    <text evidence="7">The sequence shown here is derived from an EMBL/GenBank/DDBJ whole genome shotgun (WGS) entry which is preliminary data.</text>
</comment>
<feature type="transmembrane region" description="Helical" evidence="6">
    <location>
        <begin position="264"/>
        <end position="284"/>
    </location>
</feature>
<feature type="transmembrane region" description="Helical" evidence="6">
    <location>
        <begin position="368"/>
        <end position="388"/>
    </location>
</feature>
<keyword evidence="6" id="KW-0813">Transport</keyword>
<accession>A0A2W5MRE1</accession>
<dbReference type="PANTHER" id="PTHR30341">
    <property type="entry name" value="SODIUM ION/PROTON ANTIPORTER NHAA-RELATED"/>
    <property type="match status" value="1"/>
</dbReference>
<feature type="transmembrane region" description="Helical" evidence="6">
    <location>
        <begin position="296"/>
        <end position="322"/>
    </location>
</feature>
<dbReference type="GO" id="GO:0006885">
    <property type="term" value="P:regulation of pH"/>
    <property type="evidence" value="ECO:0007669"/>
    <property type="project" value="UniProtKB-UniRule"/>
</dbReference>
<dbReference type="NCBIfam" id="NF007112">
    <property type="entry name" value="PRK09561.1"/>
    <property type="match status" value="1"/>
</dbReference>
<evidence type="ECO:0000256" key="5">
    <source>
        <dbReference type="ARBA" id="ARBA00023136"/>
    </source>
</evidence>
<sequence length="398" mass="41362">MTLAPSRRPFSMLRSFLDSEASGGLLLMAAAAAALVVANSPVGAGYEAALKAYVGPLSVSHWINDGLMAVFFLLVGLEIKREALDGQLSTWSRRTLPGVAALGGMVAPALIYAILNWNDPATLRGWAIPAATDIAFALGVLSLLGDRVPTSLKVFLTALAIIDDLGAVIIIALFYTAELSDLYLAGAGVTIAALIALNRAGVTSLTPYLLLGAVLWFLVLKSGVHATLAGVALALTIPLRPTPGRVDDVDDSPLHRLEHALHRFVPFVIIPIFGFANAGVSFAGMTAEALANHLTLGVALGLLFGKLVGVFGSAALVIQLGWADLPARASWPQLLGVSLLCGIGFTMSLFIGLLAFADNPALQNEVKVGILLGSLAAGLAGWLILRIAEPERDAPVAA</sequence>
<evidence type="ECO:0000256" key="1">
    <source>
        <dbReference type="ARBA" id="ARBA00004429"/>
    </source>
</evidence>
<reference evidence="7 8" key="1">
    <citation type="submission" date="2017-08" db="EMBL/GenBank/DDBJ databases">
        <title>Infants hospitalized years apart are colonized by the same room-sourced microbial strains.</title>
        <authorList>
            <person name="Brooks B."/>
            <person name="Olm M.R."/>
            <person name="Firek B.A."/>
            <person name="Baker R."/>
            <person name="Thomas B.C."/>
            <person name="Morowitz M.J."/>
            <person name="Banfield J.F."/>
        </authorList>
    </citation>
    <scope>NUCLEOTIDE SEQUENCE [LARGE SCALE GENOMIC DNA]</scope>
    <source>
        <strain evidence="7">S2_005_003_R2_43</strain>
    </source>
</reference>
<dbReference type="Gene3D" id="1.20.1530.10">
    <property type="entry name" value="Na+/H+ antiporter like domain"/>
    <property type="match status" value="1"/>
</dbReference>
<keyword evidence="6" id="KW-0406">Ion transport</keyword>
<dbReference type="GO" id="GO:0005886">
    <property type="term" value="C:plasma membrane"/>
    <property type="evidence" value="ECO:0007669"/>
    <property type="project" value="UniProtKB-SubCell"/>
</dbReference>
<name>A0A2W5MRE1_ANCNO</name>
<evidence type="ECO:0000256" key="4">
    <source>
        <dbReference type="ARBA" id="ARBA00022989"/>
    </source>
</evidence>
<keyword evidence="4 6" id="KW-1133">Transmembrane helix</keyword>
<keyword evidence="3 6" id="KW-0812">Transmembrane</keyword>
<evidence type="ECO:0000313" key="7">
    <source>
        <dbReference type="EMBL" id="PZQ16200.1"/>
    </source>
</evidence>
<dbReference type="PANTHER" id="PTHR30341:SF0">
    <property type="entry name" value="NA(+)_H(+) ANTIPORTER NHAA"/>
    <property type="match status" value="1"/>
</dbReference>
<comment type="function">
    <text evidence="6">Na(+)/H(+) antiporter that extrudes sodium in exchange for external protons.</text>
</comment>
<feature type="transmembrane region" description="Helical" evidence="6">
    <location>
        <begin position="123"/>
        <end position="144"/>
    </location>
</feature>
<feature type="transmembrane region" description="Helical" evidence="6">
    <location>
        <begin position="334"/>
        <end position="356"/>
    </location>
</feature>
<feature type="transmembrane region" description="Helical" evidence="6">
    <location>
        <begin position="156"/>
        <end position="176"/>
    </location>
</feature>
<comment type="catalytic activity">
    <reaction evidence="6">
        <text>Na(+)(in) + 2 H(+)(out) = Na(+)(out) + 2 H(+)(in)</text>
        <dbReference type="Rhea" id="RHEA:29251"/>
        <dbReference type="ChEBI" id="CHEBI:15378"/>
        <dbReference type="ChEBI" id="CHEBI:29101"/>
    </reaction>
</comment>
<keyword evidence="2 6" id="KW-1003">Cell membrane</keyword>
<keyword evidence="6" id="KW-0915">Sodium</keyword>
<evidence type="ECO:0000256" key="3">
    <source>
        <dbReference type="ARBA" id="ARBA00022692"/>
    </source>
</evidence>
<dbReference type="HAMAP" id="MF_01844">
    <property type="entry name" value="NhaA"/>
    <property type="match status" value="1"/>
</dbReference>
<keyword evidence="6" id="KW-0050">Antiport</keyword>
<organism evidence="7 8">
    <name type="scientific">Ancylobacter novellus</name>
    <name type="common">Thiobacillus novellus</name>
    <dbReference type="NCBI Taxonomy" id="921"/>
    <lineage>
        <taxon>Bacteria</taxon>
        <taxon>Pseudomonadati</taxon>
        <taxon>Pseudomonadota</taxon>
        <taxon>Alphaproteobacteria</taxon>
        <taxon>Hyphomicrobiales</taxon>
        <taxon>Xanthobacteraceae</taxon>
        <taxon>Ancylobacter</taxon>
    </lineage>
</organism>
<dbReference type="Pfam" id="PF06965">
    <property type="entry name" value="Na_H_antiport_1"/>
    <property type="match status" value="1"/>
</dbReference>
<feature type="transmembrane region" description="Helical" evidence="6">
    <location>
        <begin position="62"/>
        <end position="79"/>
    </location>
</feature>
<dbReference type="EMBL" id="QFPN01000004">
    <property type="protein sequence ID" value="PZQ16200.1"/>
    <property type="molecule type" value="Genomic_DNA"/>
</dbReference>
<dbReference type="NCBIfam" id="NF007111">
    <property type="entry name" value="PRK09560.1"/>
    <property type="match status" value="1"/>
</dbReference>
<protein>
    <recommendedName>
        <fullName evidence="6">Na(+)/H(+) antiporter NhaA</fullName>
    </recommendedName>
    <alternativeName>
        <fullName evidence="6">Sodium/proton antiporter NhaA</fullName>
    </alternativeName>
</protein>
<comment type="similarity">
    <text evidence="6">Belongs to the NhaA Na(+)/H(+) (TC 2.A.33) antiporter family.</text>
</comment>
<gene>
    <name evidence="6 7" type="primary">nhaA</name>
    <name evidence="7" type="ORF">DI565_10455</name>
</gene>
<feature type="transmembrane region" description="Helical" evidence="6">
    <location>
        <begin position="208"/>
        <end position="237"/>
    </location>
</feature>
<evidence type="ECO:0000256" key="6">
    <source>
        <dbReference type="HAMAP-Rule" id="MF_01844"/>
    </source>
</evidence>
<evidence type="ECO:0000313" key="8">
    <source>
        <dbReference type="Proteomes" id="UP000249577"/>
    </source>
</evidence>
<dbReference type="InterPro" id="IPR023171">
    <property type="entry name" value="Na/H_antiporter_dom_sf"/>
</dbReference>
<keyword evidence="6" id="KW-0739">Sodium transport</keyword>
<feature type="transmembrane region" description="Helical" evidence="6">
    <location>
        <begin position="99"/>
        <end position="117"/>
    </location>
</feature>
<dbReference type="InterPro" id="IPR004670">
    <property type="entry name" value="NhaA"/>
</dbReference>
<proteinExistence type="inferred from homology"/>